<name>A0ABS4GMY9_9BACL</name>
<dbReference type="EMBL" id="JAGGKT010000003">
    <property type="protein sequence ID" value="MBP1931652.1"/>
    <property type="molecule type" value="Genomic_DNA"/>
</dbReference>
<dbReference type="Proteomes" id="UP001519343">
    <property type="component" value="Unassembled WGS sequence"/>
</dbReference>
<keyword evidence="1" id="KW-0732">Signal</keyword>
<dbReference type="PROSITE" id="PS51257">
    <property type="entry name" value="PROKAR_LIPOPROTEIN"/>
    <property type="match status" value="1"/>
</dbReference>
<evidence type="ECO:0008006" key="4">
    <source>
        <dbReference type="Google" id="ProtNLM"/>
    </source>
</evidence>
<dbReference type="RefSeq" id="WP_209809740.1">
    <property type="nucleotide sequence ID" value="NZ_JAGGKT010000003.1"/>
</dbReference>
<gene>
    <name evidence="2" type="ORF">J2Z37_001653</name>
</gene>
<sequence length="191" mass="21725">MGKILIRLLFICLIIGMAAGCNPQSEQKLQINESVLYGNAFDIAVDQGEFTSIDSKYLESFRELITSTLKVLSELEVHLAEAQEHDESTEAESIMEQTNEKILFIWNQLHNGIVPEHPVLTQSKGQYENLLMDLRKGIQTEIEGFQTGDPAVMKEGYALTETAKDQLREFAHDLFKMMGWPTRIEQDSHIH</sequence>
<evidence type="ECO:0000256" key="1">
    <source>
        <dbReference type="SAM" id="SignalP"/>
    </source>
</evidence>
<feature type="chain" id="PRO_5047447816" description="Lipoprotein" evidence="1">
    <location>
        <begin position="19"/>
        <end position="191"/>
    </location>
</feature>
<proteinExistence type="predicted"/>
<reference evidence="2 3" key="1">
    <citation type="submission" date="2021-03" db="EMBL/GenBank/DDBJ databases">
        <title>Genomic Encyclopedia of Type Strains, Phase IV (KMG-IV): sequencing the most valuable type-strain genomes for metagenomic binning, comparative biology and taxonomic classification.</title>
        <authorList>
            <person name="Goeker M."/>
        </authorList>
    </citation>
    <scope>NUCLEOTIDE SEQUENCE [LARGE SCALE GENOMIC DNA]</scope>
    <source>
        <strain evidence="2 3">DSM 24738</strain>
    </source>
</reference>
<comment type="caution">
    <text evidence="2">The sequence shown here is derived from an EMBL/GenBank/DDBJ whole genome shotgun (WGS) entry which is preliminary data.</text>
</comment>
<evidence type="ECO:0000313" key="2">
    <source>
        <dbReference type="EMBL" id="MBP1931652.1"/>
    </source>
</evidence>
<accession>A0ABS4GMY9</accession>
<evidence type="ECO:0000313" key="3">
    <source>
        <dbReference type="Proteomes" id="UP001519343"/>
    </source>
</evidence>
<protein>
    <recommendedName>
        <fullName evidence="4">Lipoprotein</fullName>
    </recommendedName>
</protein>
<keyword evidence="3" id="KW-1185">Reference proteome</keyword>
<feature type="signal peptide" evidence="1">
    <location>
        <begin position="1"/>
        <end position="18"/>
    </location>
</feature>
<organism evidence="2 3">
    <name type="scientific">Ammoniphilus resinae</name>
    <dbReference type="NCBI Taxonomy" id="861532"/>
    <lineage>
        <taxon>Bacteria</taxon>
        <taxon>Bacillati</taxon>
        <taxon>Bacillota</taxon>
        <taxon>Bacilli</taxon>
        <taxon>Bacillales</taxon>
        <taxon>Paenibacillaceae</taxon>
        <taxon>Aneurinibacillus group</taxon>
        <taxon>Ammoniphilus</taxon>
    </lineage>
</organism>